<sequence length="314" mass="34823">MSEHRTLHTRDIAAPPEVVYGLIEDAGRWPVIFEPTVRVRSLERGATTERFQLWATVGGEVKTWTSRRTHDRTGRRIEFRQERSQPPIASMGGAWEFRPLDGGGCRVLLHHDFTATDERAVDGLIEAVNANSERELAATARVAELGHPPEDLFFTFEDEVLLPGTAADVFTFIDRADLWPSRLPHVSRVDLTETVRGIQDMEMETVTSDGGAHTTRSIRLCFPDELIVYKQLVPPALLIGHSGAWEMTERDGGTAVVARHMVAVQPMAVTKVLGPGKGVADAREFVRDALGTNSRTTLAHAGEYARARRKDALQ</sequence>
<dbReference type="OrthoDB" id="3419705at2"/>
<dbReference type="Proteomes" id="UP000322634">
    <property type="component" value="Unassembled WGS sequence"/>
</dbReference>
<evidence type="ECO:0000259" key="1">
    <source>
        <dbReference type="Pfam" id="PF03364"/>
    </source>
</evidence>
<dbReference type="Pfam" id="PF03364">
    <property type="entry name" value="Polyketide_cyc"/>
    <property type="match status" value="1"/>
</dbReference>
<gene>
    <name evidence="2" type="ORF">FXF65_11555</name>
</gene>
<dbReference type="CDD" id="cd08861">
    <property type="entry name" value="OtcD1_ARO-CYC_like"/>
    <property type="match status" value="2"/>
</dbReference>
<dbReference type="InterPro" id="IPR005031">
    <property type="entry name" value="COQ10_START"/>
</dbReference>
<evidence type="ECO:0000313" key="2">
    <source>
        <dbReference type="EMBL" id="TYC15965.1"/>
    </source>
</evidence>
<evidence type="ECO:0000313" key="3">
    <source>
        <dbReference type="Proteomes" id="UP000322634"/>
    </source>
</evidence>
<accession>A0A5D0UEC5</accession>
<dbReference type="EMBL" id="VSFF01000004">
    <property type="protein sequence ID" value="TYC15965.1"/>
    <property type="molecule type" value="Genomic_DNA"/>
</dbReference>
<reference evidence="2 3" key="1">
    <citation type="submission" date="2019-08" db="EMBL/GenBank/DDBJ databases">
        <title>Actinomadura sp. nov. CYP1-5 isolated from mountain soil.</title>
        <authorList>
            <person name="Songsumanus A."/>
            <person name="Kuncharoen N."/>
            <person name="Kudo T."/>
            <person name="Yuki M."/>
            <person name="Igarashi Y."/>
            <person name="Tanasupawat S."/>
        </authorList>
    </citation>
    <scope>NUCLEOTIDE SEQUENCE [LARGE SCALE GENOMIC DNA]</scope>
    <source>
        <strain evidence="2 3">GKU157</strain>
    </source>
</reference>
<dbReference type="InterPro" id="IPR023393">
    <property type="entry name" value="START-like_dom_sf"/>
</dbReference>
<proteinExistence type="predicted"/>
<name>A0A5D0UEC5_9ACTN</name>
<organism evidence="2 3">
    <name type="scientific">Actinomadura syzygii</name>
    <dbReference type="NCBI Taxonomy" id="1427538"/>
    <lineage>
        <taxon>Bacteria</taxon>
        <taxon>Bacillati</taxon>
        <taxon>Actinomycetota</taxon>
        <taxon>Actinomycetes</taxon>
        <taxon>Streptosporangiales</taxon>
        <taxon>Thermomonosporaceae</taxon>
        <taxon>Actinomadura</taxon>
    </lineage>
</organism>
<dbReference type="SUPFAM" id="SSF55961">
    <property type="entry name" value="Bet v1-like"/>
    <property type="match status" value="2"/>
</dbReference>
<dbReference type="Gene3D" id="3.30.530.20">
    <property type="match status" value="2"/>
</dbReference>
<comment type="caution">
    <text evidence="2">The sequence shown here is derived from an EMBL/GenBank/DDBJ whole genome shotgun (WGS) entry which is preliminary data.</text>
</comment>
<dbReference type="RefSeq" id="WP_148349760.1">
    <property type="nucleotide sequence ID" value="NZ_JBHSBF010000009.1"/>
</dbReference>
<feature type="domain" description="Coenzyme Q-binding protein COQ10 START" evidence="1">
    <location>
        <begin position="12"/>
        <end position="114"/>
    </location>
</feature>
<protein>
    <submittedName>
        <fullName evidence="2">Cyclase</fullName>
    </submittedName>
</protein>
<keyword evidence="3" id="KW-1185">Reference proteome</keyword>
<dbReference type="AlphaFoldDB" id="A0A5D0UEC5"/>